<keyword evidence="2" id="KW-1185">Reference proteome</keyword>
<comment type="caution">
    <text evidence="1">The sequence shown here is derived from an EMBL/GenBank/DDBJ whole genome shotgun (WGS) entry which is preliminary data.</text>
</comment>
<protein>
    <submittedName>
        <fullName evidence="1">Uncharacterized protein</fullName>
    </submittedName>
</protein>
<dbReference type="Proteomes" id="UP000285864">
    <property type="component" value="Unassembled WGS sequence"/>
</dbReference>
<name>A0A412GBF7_9BACT</name>
<organism evidence="1 2">
    <name type="scientific">Phocaeicola coprocola</name>
    <dbReference type="NCBI Taxonomy" id="310298"/>
    <lineage>
        <taxon>Bacteria</taxon>
        <taxon>Pseudomonadati</taxon>
        <taxon>Bacteroidota</taxon>
        <taxon>Bacteroidia</taxon>
        <taxon>Bacteroidales</taxon>
        <taxon>Bacteroidaceae</taxon>
        <taxon>Phocaeicola</taxon>
    </lineage>
</organism>
<proteinExistence type="predicted"/>
<evidence type="ECO:0000313" key="2">
    <source>
        <dbReference type="Proteomes" id="UP000285864"/>
    </source>
</evidence>
<evidence type="ECO:0000313" key="1">
    <source>
        <dbReference type="EMBL" id="RGR92131.1"/>
    </source>
</evidence>
<dbReference type="AlphaFoldDB" id="A0A412GBF7"/>
<gene>
    <name evidence="1" type="ORF">DWY20_13075</name>
</gene>
<dbReference type="EMBL" id="QRUU01000076">
    <property type="protein sequence ID" value="RGR92131.1"/>
    <property type="molecule type" value="Genomic_DNA"/>
</dbReference>
<sequence length="68" mass="7973">MKNKSCIIRRKHYSFHKTNIPRNLTESFITSLNIFFSQKSEVNKGKVFNFATYQQIVNRSGKSCNIKT</sequence>
<accession>A0A412GBF7</accession>
<reference evidence="1 2" key="1">
    <citation type="submission" date="2018-08" db="EMBL/GenBank/DDBJ databases">
        <title>A genome reference for cultivated species of the human gut microbiota.</title>
        <authorList>
            <person name="Zou Y."/>
            <person name="Xue W."/>
            <person name="Luo G."/>
        </authorList>
    </citation>
    <scope>NUCLEOTIDE SEQUENCE [LARGE SCALE GENOMIC DNA]</scope>
    <source>
        <strain evidence="1 2">AF24-2</strain>
    </source>
</reference>